<dbReference type="EMBL" id="HG001632">
    <property type="protein sequence ID" value="CDF33061.1"/>
    <property type="molecule type" value="Genomic_DNA"/>
</dbReference>
<proteinExistence type="predicted"/>
<dbReference type="Gramene" id="CDF33061">
    <property type="protein sequence ID" value="CDF33061"/>
    <property type="gene ID" value="CHC_T00001876001"/>
</dbReference>
<keyword evidence="3" id="KW-1185">Reference proteome</keyword>
<accession>R7Q6R2</accession>
<dbReference type="GeneID" id="17320577"/>
<dbReference type="AlphaFoldDB" id="R7Q6R2"/>
<dbReference type="RefSeq" id="XP_005712864.1">
    <property type="nucleotide sequence ID" value="XM_005712807.1"/>
</dbReference>
<reference evidence="3" key="1">
    <citation type="journal article" date="2013" name="Proc. Natl. Acad. Sci. U.S.A.">
        <title>Genome structure and metabolic features in the red seaweed Chondrus crispus shed light on evolution of the Archaeplastida.</title>
        <authorList>
            <person name="Collen J."/>
            <person name="Porcel B."/>
            <person name="Carre W."/>
            <person name="Ball S.G."/>
            <person name="Chaparro C."/>
            <person name="Tonon T."/>
            <person name="Barbeyron T."/>
            <person name="Michel G."/>
            <person name="Noel B."/>
            <person name="Valentin K."/>
            <person name="Elias M."/>
            <person name="Artiguenave F."/>
            <person name="Arun A."/>
            <person name="Aury J.M."/>
            <person name="Barbosa-Neto J.F."/>
            <person name="Bothwell J.H."/>
            <person name="Bouget F.Y."/>
            <person name="Brillet L."/>
            <person name="Cabello-Hurtado F."/>
            <person name="Capella-Gutierrez S."/>
            <person name="Charrier B."/>
            <person name="Cladiere L."/>
            <person name="Cock J.M."/>
            <person name="Coelho S.M."/>
            <person name="Colleoni C."/>
            <person name="Czjzek M."/>
            <person name="Da Silva C."/>
            <person name="Delage L."/>
            <person name="Denoeud F."/>
            <person name="Deschamps P."/>
            <person name="Dittami S.M."/>
            <person name="Gabaldon T."/>
            <person name="Gachon C.M."/>
            <person name="Groisillier A."/>
            <person name="Herve C."/>
            <person name="Jabbari K."/>
            <person name="Katinka M."/>
            <person name="Kloareg B."/>
            <person name="Kowalczyk N."/>
            <person name="Labadie K."/>
            <person name="Leblanc C."/>
            <person name="Lopez P.J."/>
            <person name="McLachlan D.H."/>
            <person name="Meslet-Cladiere L."/>
            <person name="Moustafa A."/>
            <person name="Nehr Z."/>
            <person name="Nyvall Collen P."/>
            <person name="Panaud O."/>
            <person name="Partensky F."/>
            <person name="Poulain J."/>
            <person name="Rensing S.A."/>
            <person name="Rousvoal S."/>
            <person name="Samson G."/>
            <person name="Symeonidi A."/>
            <person name="Weissenbach J."/>
            <person name="Zambounis A."/>
            <person name="Wincker P."/>
            <person name="Boyen C."/>
        </authorList>
    </citation>
    <scope>NUCLEOTIDE SEQUENCE [LARGE SCALE GENOMIC DNA]</scope>
    <source>
        <strain evidence="3">cv. Stackhouse</strain>
    </source>
</reference>
<evidence type="ECO:0000313" key="2">
    <source>
        <dbReference type="EMBL" id="CDF33061.1"/>
    </source>
</evidence>
<feature type="region of interest" description="Disordered" evidence="1">
    <location>
        <begin position="31"/>
        <end position="63"/>
    </location>
</feature>
<evidence type="ECO:0000313" key="3">
    <source>
        <dbReference type="Proteomes" id="UP000012073"/>
    </source>
</evidence>
<organism evidence="2 3">
    <name type="scientific">Chondrus crispus</name>
    <name type="common">Carrageen Irish moss</name>
    <name type="synonym">Polymorpha crispa</name>
    <dbReference type="NCBI Taxonomy" id="2769"/>
    <lineage>
        <taxon>Eukaryota</taxon>
        <taxon>Rhodophyta</taxon>
        <taxon>Florideophyceae</taxon>
        <taxon>Rhodymeniophycidae</taxon>
        <taxon>Gigartinales</taxon>
        <taxon>Gigartinaceae</taxon>
        <taxon>Chondrus</taxon>
    </lineage>
</organism>
<evidence type="ECO:0000256" key="1">
    <source>
        <dbReference type="SAM" id="MobiDB-lite"/>
    </source>
</evidence>
<dbReference type="KEGG" id="ccp:CHC_T00001876001"/>
<feature type="compositionally biased region" description="Basic and acidic residues" evidence="1">
    <location>
        <begin position="31"/>
        <end position="41"/>
    </location>
</feature>
<gene>
    <name evidence="2" type="ORF">CHC_T00001876001</name>
</gene>
<protein>
    <submittedName>
        <fullName evidence="2">Uncharacterized protein</fullName>
    </submittedName>
</protein>
<dbReference type="Proteomes" id="UP000012073">
    <property type="component" value="Unassembled WGS sequence"/>
</dbReference>
<name>R7Q6R2_CHOCR</name>
<sequence>MVIAATAFFMHKKKAATPLDAMLVRLFGGKGRTESERRESNIEEQQVARPPDVALSPSGSQAT</sequence>